<feature type="domain" description="GGDEF" evidence="7">
    <location>
        <begin position="226"/>
        <end position="359"/>
    </location>
</feature>
<feature type="domain" description="Response regulatory" evidence="5">
    <location>
        <begin position="637"/>
        <end position="752"/>
    </location>
</feature>
<dbReference type="InterPro" id="IPR029787">
    <property type="entry name" value="Nucleotide_cyclase"/>
</dbReference>
<evidence type="ECO:0000313" key="9">
    <source>
        <dbReference type="Proteomes" id="UP000654304"/>
    </source>
</evidence>
<dbReference type="EMBL" id="JACOGD010000002">
    <property type="protein sequence ID" value="MBC3931129.1"/>
    <property type="molecule type" value="Genomic_DNA"/>
</dbReference>
<dbReference type="Pfam" id="PF11563">
    <property type="entry name" value="Protoglobin"/>
    <property type="match status" value="1"/>
</dbReference>
<dbReference type="PANTHER" id="PTHR33121">
    <property type="entry name" value="CYCLIC DI-GMP PHOSPHODIESTERASE PDEF"/>
    <property type="match status" value="1"/>
</dbReference>
<protein>
    <recommendedName>
        <fullName evidence="1">Diguanylate cyclase DosC</fullName>
    </recommendedName>
    <alternativeName>
        <fullName evidence="2">Direct oxygen-sensing cyclase</fullName>
    </alternativeName>
</protein>
<dbReference type="CDD" id="cd01949">
    <property type="entry name" value="GGDEF"/>
    <property type="match status" value="1"/>
</dbReference>
<accession>A0ABR7A2J1</accession>
<keyword evidence="9" id="KW-1185">Reference proteome</keyword>
<dbReference type="Proteomes" id="UP000654304">
    <property type="component" value="Unassembled WGS sequence"/>
</dbReference>
<dbReference type="SMART" id="SM00267">
    <property type="entry name" value="GGDEF"/>
    <property type="match status" value="1"/>
</dbReference>
<dbReference type="Pfam" id="PF00072">
    <property type="entry name" value="Response_reg"/>
    <property type="match status" value="1"/>
</dbReference>
<dbReference type="Gene3D" id="3.20.20.450">
    <property type="entry name" value="EAL domain"/>
    <property type="match status" value="1"/>
</dbReference>
<gene>
    <name evidence="8" type="ORF">H8K43_05535</name>
</gene>
<dbReference type="SUPFAM" id="SSF55073">
    <property type="entry name" value="Nucleotide cyclase"/>
    <property type="match status" value="1"/>
</dbReference>
<dbReference type="RefSeq" id="WP_186902900.1">
    <property type="nucleotide sequence ID" value="NZ_JACOGD010000002.1"/>
</dbReference>
<dbReference type="SMART" id="SM00448">
    <property type="entry name" value="REC"/>
    <property type="match status" value="1"/>
</dbReference>
<evidence type="ECO:0000256" key="4">
    <source>
        <dbReference type="SAM" id="Coils"/>
    </source>
</evidence>
<dbReference type="Gene3D" id="3.30.70.270">
    <property type="match status" value="1"/>
</dbReference>
<dbReference type="InterPro" id="IPR012292">
    <property type="entry name" value="Globin/Proto"/>
</dbReference>
<dbReference type="InterPro" id="IPR043128">
    <property type="entry name" value="Rev_trsase/Diguanyl_cyclase"/>
</dbReference>
<dbReference type="InterPro" id="IPR001789">
    <property type="entry name" value="Sig_transdc_resp-reg_receiver"/>
</dbReference>
<dbReference type="CDD" id="cd17569">
    <property type="entry name" value="REC_HupR-like"/>
    <property type="match status" value="1"/>
</dbReference>
<organism evidence="8 9">
    <name type="scientific">Undibacterium curvum</name>
    <dbReference type="NCBI Taxonomy" id="2762294"/>
    <lineage>
        <taxon>Bacteria</taxon>
        <taxon>Pseudomonadati</taxon>
        <taxon>Pseudomonadota</taxon>
        <taxon>Betaproteobacteria</taxon>
        <taxon>Burkholderiales</taxon>
        <taxon>Oxalobacteraceae</taxon>
        <taxon>Undibacterium</taxon>
    </lineage>
</organism>
<dbReference type="CDD" id="cd01948">
    <property type="entry name" value="EAL"/>
    <property type="match status" value="1"/>
</dbReference>
<evidence type="ECO:0000256" key="2">
    <source>
        <dbReference type="ARBA" id="ARBA00029839"/>
    </source>
</evidence>
<dbReference type="InterPro" id="IPR050706">
    <property type="entry name" value="Cyclic-di-GMP_PDE-like"/>
</dbReference>
<dbReference type="PROSITE" id="PS50883">
    <property type="entry name" value="EAL"/>
    <property type="match status" value="1"/>
</dbReference>
<dbReference type="SUPFAM" id="SSF52172">
    <property type="entry name" value="CheY-like"/>
    <property type="match status" value="1"/>
</dbReference>
<sequence length="909" mass="102855">MSQENTNKIRDDFTAMLNIGTDGMFDSMSSLRLSSNEARILTTISPQLAQIRAQFDRALREHIADTPFLSYGLPDSLQQRIHQRQRSYFSLLLQSKSDSSFLADRSKIEFAHQQMGLNRDWYFSAYRKYLGAVWGDLQDIKADYQLSFSGMMLLVFKLCMFDLGLALEVYSEVEKKRFFESYIADMQVPPPMLAETRQAGLVDHSKRKKLDTLLQSSIDHSPQISGHLSVCYLGLDQYEQVAESYGFEASRLVLQTIEMRLRAELRDHDVITHLGAGEYLLILPGHADSAEVLALCQRVMNTFTQAISLIDQKLNMSCCIGIAMYPDDGQLAEDISRCAEVAFRRARECGCGNLRFYSSALNGPVDEQIALASDLRLAIQDNQLHLFYQPKADLRTGKITGCEALLRWQHPTRGEISPAKFVPIAEQSDLIVLLGYWVIRRACEDIQRLLAQQLAQPVVAINVSPRQLKEVDFPERMLAIMNEYGVTAAHISLEVTESVLIGCDEEFDALFFRLKNLGFSLSLDDFGTGYSALGYLKRFSFDYVKIDQSFVRELPGHQSDASISKAIISMAHSMGMEVIAEGVETEAQCKFFSDNLCEQVQGYFYARPMPFAQLLDFIRQDISLHPHVLQATRPERTLLLVDDEPNILSALKRLLRKDGYRILTGNSASEGLEILASENVDVIMSDQRMPAMSGVEFLRQAKALYPDTVRIILSGYSELQYITDAINEGAIYKFLTKPWDDEQIRKNISDAFQFKEILNENRRLNVEIQSSNRELAKTNRQLSDILKQKQNQIQRDEVSIGVIREILHQIPFPLIGIDDEDRIAFCNLQAEELLPGAAVNLDNELHQVFPELAQRLNGPDQQDMTFVQISGKTYHVDCRAMGKHSGSNGRIIIFLPVAGMRETGSQESI</sequence>
<dbReference type="PROSITE" id="PS50887">
    <property type="entry name" value="GGDEF"/>
    <property type="match status" value="1"/>
</dbReference>
<dbReference type="Gene3D" id="3.40.50.2300">
    <property type="match status" value="1"/>
</dbReference>
<comment type="caution">
    <text evidence="8">The sequence shown here is derived from an EMBL/GenBank/DDBJ whole genome shotgun (WGS) entry which is preliminary data.</text>
</comment>
<name>A0ABR7A2J1_9BURK</name>
<evidence type="ECO:0000256" key="3">
    <source>
        <dbReference type="PROSITE-ProRule" id="PRU00169"/>
    </source>
</evidence>
<dbReference type="InterPro" id="IPR000160">
    <property type="entry name" value="GGDEF_dom"/>
</dbReference>
<dbReference type="SUPFAM" id="SSF141868">
    <property type="entry name" value="EAL domain-like"/>
    <property type="match status" value="1"/>
</dbReference>
<dbReference type="InterPro" id="IPR001633">
    <property type="entry name" value="EAL_dom"/>
</dbReference>
<dbReference type="InterPro" id="IPR009050">
    <property type="entry name" value="Globin-like_sf"/>
</dbReference>
<dbReference type="InterPro" id="IPR035919">
    <property type="entry name" value="EAL_sf"/>
</dbReference>
<evidence type="ECO:0000256" key="1">
    <source>
        <dbReference type="ARBA" id="ARBA00015125"/>
    </source>
</evidence>
<evidence type="ECO:0000313" key="8">
    <source>
        <dbReference type="EMBL" id="MBC3931129.1"/>
    </source>
</evidence>
<proteinExistence type="predicted"/>
<dbReference type="Pfam" id="PF00563">
    <property type="entry name" value="EAL"/>
    <property type="match status" value="1"/>
</dbReference>
<evidence type="ECO:0000259" key="7">
    <source>
        <dbReference type="PROSITE" id="PS50887"/>
    </source>
</evidence>
<dbReference type="Gene3D" id="3.30.450.20">
    <property type="entry name" value="PAS domain"/>
    <property type="match status" value="1"/>
</dbReference>
<dbReference type="PROSITE" id="PS50110">
    <property type="entry name" value="RESPONSE_REGULATORY"/>
    <property type="match status" value="1"/>
</dbReference>
<dbReference type="SUPFAM" id="SSF46458">
    <property type="entry name" value="Globin-like"/>
    <property type="match status" value="1"/>
</dbReference>
<dbReference type="Gene3D" id="1.10.490.10">
    <property type="entry name" value="Globins"/>
    <property type="match status" value="1"/>
</dbReference>
<dbReference type="SMART" id="SM00052">
    <property type="entry name" value="EAL"/>
    <property type="match status" value="1"/>
</dbReference>
<keyword evidence="3" id="KW-0597">Phosphoprotein</keyword>
<keyword evidence="4" id="KW-0175">Coiled coil</keyword>
<dbReference type="PANTHER" id="PTHR33121:SF70">
    <property type="entry name" value="SIGNALING PROTEIN YKOW"/>
    <property type="match status" value="1"/>
</dbReference>
<evidence type="ECO:0000259" key="5">
    <source>
        <dbReference type="PROSITE" id="PS50110"/>
    </source>
</evidence>
<dbReference type="InterPro" id="IPR011006">
    <property type="entry name" value="CheY-like_superfamily"/>
</dbReference>
<feature type="domain" description="EAL" evidence="6">
    <location>
        <begin position="368"/>
        <end position="622"/>
    </location>
</feature>
<evidence type="ECO:0000259" key="6">
    <source>
        <dbReference type="PROSITE" id="PS50883"/>
    </source>
</evidence>
<feature type="coiled-coil region" evidence="4">
    <location>
        <begin position="754"/>
        <end position="792"/>
    </location>
</feature>
<reference evidence="8 9" key="1">
    <citation type="submission" date="2020-08" db="EMBL/GenBank/DDBJ databases">
        <title>Novel species isolated from subtropical streams in China.</title>
        <authorList>
            <person name="Lu H."/>
        </authorList>
    </citation>
    <scope>NUCLEOTIDE SEQUENCE [LARGE SCALE GENOMIC DNA]</scope>
    <source>
        <strain evidence="8 9">CY22W</strain>
    </source>
</reference>
<dbReference type="NCBIfam" id="TIGR00254">
    <property type="entry name" value="GGDEF"/>
    <property type="match status" value="1"/>
</dbReference>
<feature type="modified residue" description="4-aspartylphosphate" evidence="3">
    <location>
        <position position="686"/>
    </location>
</feature>
<dbReference type="Pfam" id="PF00990">
    <property type="entry name" value="GGDEF"/>
    <property type="match status" value="1"/>
</dbReference>
<dbReference type="InterPro" id="IPR044398">
    <property type="entry name" value="Globin-sensor_dom"/>
</dbReference>